<protein>
    <submittedName>
        <fullName evidence="1">Uncharacterized protein</fullName>
    </submittedName>
</protein>
<dbReference type="AlphaFoldDB" id="A0A840EGZ8"/>
<name>A0A840EGZ8_9BACT</name>
<evidence type="ECO:0000313" key="2">
    <source>
        <dbReference type="Proteomes" id="UP000576209"/>
    </source>
</evidence>
<proteinExistence type="predicted"/>
<dbReference type="EMBL" id="JACIFF010000024">
    <property type="protein sequence ID" value="MBB4081158.1"/>
    <property type="molecule type" value="Genomic_DNA"/>
</dbReference>
<gene>
    <name evidence="1" type="ORF">GGR28_003809</name>
</gene>
<keyword evidence="2" id="KW-1185">Reference proteome</keyword>
<organism evidence="1 2">
    <name type="scientific">Neolewinella aquimaris</name>
    <dbReference type="NCBI Taxonomy" id="1835722"/>
    <lineage>
        <taxon>Bacteria</taxon>
        <taxon>Pseudomonadati</taxon>
        <taxon>Bacteroidota</taxon>
        <taxon>Saprospiria</taxon>
        <taxon>Saprospirales</taxon>
        <taxon>Lewinellaceae</taxon>
        <taxon>Neolewinella</taxon>
    </lineage>
</organism>
<evidence type="ECO:0000313" key="1">
    <source>
        <dbReference type="EMBL" id="MBB4081158.1"/>
    </source>
</evidence>
<comment type="caution">
    <text evidence="1">The sequence shown here is derived from an EMBL/GenBank/DDBJ whole genome shotgun (WGS) entry which is preliminary data.</text>
</comment>
<dbReference type="RefSeq" id="WP_183497383.1">
    <property type="nucleotide sequence ID" value="NZ_JACIFF010000024.1"/>
</dbReference>
<dbReference type="Proteomes" id="UP000576209">
    <property type="component" value="Unassembled WGS sequence"/>
</dbReference>
<reference evidence="1 2" key="1">
    <citation type="submission" date="2020-08" db="EMBL/GenBank/DDBJ databases">
        <title>Genomic Encyclopedia of Type Strains, Phase IV (KMG-IV): sequencing the most valuable type-strain genomes for metagenomic binning, comparative biology and taxonomic classification.</title>
        <authorList>
            <person name="Goeker M."/>
        </authorList>
    </citation>
    <scope>NUCLEOTIDE SEQUENCE [LARGE SCALE GENOMIC DNA]</scope>
    <source>
        <strain evidence="1 2">DSM 105137</strain>
    </source>
</reference>
<sequence length="260" mass="30211">MKTPTDEEIKYGAEMQRFQTMKNCLLHAVLFSYYNTIRDGISQERNFFLRMVDDVTQSVIAIDILAKEGVVNTCLRELRYLIELSIKASIITQNTTKLKIGEQIEEYKKLLNSSNINPINDLKLKFFDETTEQEFKASVKRTYGLLCNYTHSSSVQITERIARSAAGRTIGFEGSEELSKLNDYIENIYSFVIVFIFNSVPDYVAGDYLVESDGSINPWYFKSSKFISKIDEKFDYKHERKTQLEAIKRQRQNNIKSIYL</sequence>
<accession>A0A840EGZ8</accession>